<dbReference type="Proteomes" id="UP000198882">
    <property type="component" value="Unassembled WGS sequence"/>
</dbReference>
<accession>A0A1G8V7H4</accession>
<dbReference type="EMBL" id="FNFE01000001">
    <property type="protein sequence ID" value="SDJ62038.1"/>
    <property type="molecule type" value="Genomic_DNA"/>
</dbReference>
<evidence type="ECO:0000313" key="3">
    <source>
        <dbReference type="Proteomes" id="UP000198882"/>
    </source>
</evidence>
<feature type="region of interest" description="Disordered" evidence="1">
    <location>
        <begin position="21"/>
        <end position="60"/>
    </location>
</feature>
<evidence type="ECO:0000256" key="1">
    <source>
        <dbReference type="SAM" id="MobiDB-lite"/>
    </source>
</evidence>
<proteinExistence type="predicted"/>
<dbReference type="STRING" id="1095776.SAMN04515672_1208"/>
<sequence>MSMSNFIRLPVVARLVMAATNPSARTSASADDPAESGAGMAHLTVVPANFEASEQDGDED</sequence>
<name>A0A1G8V7H4_9EURY</name>
<evidence type="ECO:0000313" key="2">
    <source>
        <dbReference type="EMBL" id="SDJ62038.1"/>
    </source>
</evidence>
<reference evidence="3" key="1">
    <citation type="submission" date="2016-10" db="EMBL/GenBank/DDBJ databases">
        <authorList>
            <person name="Varghese N."/>
            <person name="Submissions S."/>
        </authorList>
    </citation>
    <scope>NUCLEOTIDE SEQUENCE [LARGE SCALE GENOMIC DNA]</scope>
    <source>
        <strain evidence="3">B4,CECT 8067,JCM 17497</strain>
    </source>
</reference>
<gene>
    <name evidence="2" type="ORF">SAMN04515672_1208</name>
</gene>
<dbReference type="AlphaFoldDB" id="A0A1G8V7H4"/>
<organism evidence="2 3">
    <name type="scientific">Natronorubrum texcoconense</name>
    <dbReference type="NCBI Taxonomy" id="1095776"/>
    <lineage>
        <taxon>Archaea</taxon>
        <taxon>Methanobacteriati</taxon>
        <taxon>Methanobacteriota</taxon>
        <taxon>Stenosarchaea group</taxon>
        <taxon>Halobacteria</taxon>
        <taxon>Halobacteriales</taxon>
        <taxon>Natrialbaceae</taxon>
        <taxon>Natronorubrum</taxon>
    </lineage>
</organism>
<protein>
    <submittedName>
        <fullName evidence="2">Uncharacterized protein</fullName>
    </submittedName>
</protein>
<keyword evidence="3" id="KW-1185">Reference proteome</keyword>